<gene>
    <name evidence="15" type="primary">ligA</name>
    <name evidence="19" type="ORF">FHS74_000354</name>
</gene>
<evidence type="ECO:0000256" key="17">
    <source>
        <dbReference type="SAM" id="MobiDB-lite"/>
    </source>
</evidence>
<evidence type="ECO:0000256" key="12">
    <source>
        <dbReference type="ARBA" id="ARBA00023211"/>
    </source>
</evidence>
<sequence length="761" mass="82144">MASPTAIDALTLEDARTEHARLVAEITHHRALYYQKDAPEISDADYDALEKRLLAIEGRFPDLASAASPTATVGAAPAAGFGKVTHKVPMLSLGNAFEDEDVTDFVASIRRFLLLDEAAPLDFVAEPKIDGLSLSIRYEAGHLVQAATRGDGAEGEDVTANIRTIRDIPNTLTGTAPAVLEVRGEVYMRREDFLALNKAQAEKGEKVFANPRNAAAGSLRQLDASITAGRPLRFFAYTWGELSEPLGATQSESRQRLAELGFTLSEPSRLCHTAEDLLEFYRDIGAQRATLPFDIDGVVYKVDRLDLQERLGFRTRTPRWATAHKYPAEQAQTILKAISIQVGRTGALTPVAELEPITVGGVVVSRATLHNEDEIRRKDVRVGDTVIVQRAGDVIPQIVTSVAALRPADALPFEFPTHCPACGSLAVRSTAEKADLAAETAAVEGAPDGTADGEAAPAASTDAEPDGVVRRCTGGLICPAQAVERLIHFASRLAFDIEGLGIERMQLFFRQGRIREPADIFTLEKREAERLDRIVTMTGFGKKSVEKLFAAIEARRTIGLDRLIYALGIRQVGEATAKLLARHYLTVGHWRDAMAKAAEERAAQPAERKPDLVGEAYAELCAIEQIGVGVADDMMAFFREEHNRAVLDRLLAQITVETYQRPTTTGSPVVGKTVVFTGTLETMGRSEAKAKAESLGAKVAGSVSAKTDYVVIGADAGSKATKARELGVTILTEQEWVDLISGKAPAQEGWSNHPPNGVNGD</sequence>
<evidence type="ECO:0000313" key="19">
    <source>
        <dbReference type="EMBL" id="MBB6249821.1"/>
    </source>
</evidence>
<evidence type="ECO:0000256" key="7">
    <source>
        <dbReference type="ARBA" id="ARBA00022763"/>
    </source>
</evidence>
<dbReference type="GO" id="GO:0046872">
    <property type="term" value="F:metal ion binding"/>
    <property type="evidence" value="ECO:0007669"/>
    <property type="project" value="UniProtKB-KW"/>
</dbReference>
<feature type="binding site" evidence="15">
    <location>
        <position position="478"/>
    </location>
    <ligand>
        <name>Zn(2+)</name>
        <dbReference type="ChEBI" id="CHEBI:29105"/>
    </ligand>
</feature>
<dbReference type="InterPro" id="IPR041663">
    <property type="entry name" value="DisA/LigA_HHH"/>
</dbReference>
<dbReference type="InterPro" id="IPR018239">
    <property type="entry name" value="DNA_ligase_AS"/>
</dbReference>
<dbReference type="CDD" id="cd00114">
    <property type="entry name" value="LIGANc"/>
    <property type="match status" value="1"/>
</dbReference>
<dbReference type="GO" id="GO:0006281">
    <property type="term" value="P:DNA repair"/>
    <property type="evidence" value="ECO:0007669"/>
    <property type="project" value="UniProtKB-KW"/>
</dbReference>
<dbReference type="SUPFAM" id="SSF47781">
    <property type="entry name" value="RuvA domain 2-like"/>
    <property type="match status" value="1"/>
</dbReference>
<feature type="domain" description="BRCT" evidence="18">
    <location>
        <begin position="664"/>
        <end position="737"/>
    </location>
</feature>
<evidence type="ECO:0000256" key="16">
    <source>
        <dbReference type="RuleBase" id="RU000618"/>
    </source>
</evidence>
<evidence type="ECO:0000256" key="2">
    <source>
        <dbReference type="ARBA" id="ARBA00012722"/>
    </source>
</evidence>
<keyword evidence="11 15" id="KW-0234">DNA repair</keyword>
<feature type="binding site" evidence="15">
    <location>
        <begin position="92"/>
        <end position="93"/>
    </location>
    <ligand>
        <name>NAD(+)</name>
        <dbReference type="ChEBI" id="CHEBI:57540"/>
    </ligand>
</feature>
<dbReference type="InterPro" id="IPR012340">
    <property type="entry name" value="NA-bd_OB-fold"/>
</dbReference>
<feature type="binding site" evidence="15">
    <location>
        <position position="419"/>
    </location>
    <ligand>
        <name>Zn(2+)</name>
        <dbReference type="ChEBI" id="CHEBI:29105"/>
    </ligand>
</feature>
<protein>
    <recommendedName>
        <fullName evidence="3 15">DNA ligase</fullName>
        <ecNumber evidence="2 15">6.5.1.2</ecNumber>
    </recommendedName>
    <alternativeName>
        <fullName evidence="15">Polydeoxyribonucleotide synthase [NAD(+)]</fullName>
    </alternativeName>
</protein>
<dbReference type="Pfam" id="PF03120">
    <property type="entry name" value="OB_DNA_ligase"/>
    <property type="match status" value="1"/>
</dbReference>
<evidence type="ECO:0000256" key="9">
    <source>
        <dbReference type="ARBA" id="ARBA00022842"/>
    </source>
</evidence>
<comment type="similarity">
    <text evidence="14 15">Belongs to the NAD-dependent DNA ligase family. LigA subfamily.</text>
</comment>
<dbReference type="GO" id="GO:0005829">
    <property type="term" value="C:cytosol"/>
    <property type="evidence" value="ECO:0007669"/>
    <property type="project" value="TreeGrafter"/>
</dbReference>
<evidence type="ECO:0000256" key="14">
    <source>
        <dbReference type="ARBA" id="ARBA00060881"/>
    </source>
</evidence>
<evidence type="ECO:0000256" key="13">
    <source>
        <dbReference type="ARBA" id="ARBA00034005"/>
    </source>
</evidence>
<dbReference type="PROSITE" id="PS01056">
    <property type="entry name" value="DNA_LIGASE_N2"/>
    <property type="match status" value="1"/>
</dbReference>
<feature type="binding site" evidence="15">
    <location>
        <begin position="43"/>
        <end position="47"/>
    </location>
    <ligand>
        <name>NAD(+)</name>
        <dbReference type="ChEBI" id="CHEBI:57540"/>
    </ligand>
</feature>
<accession>A0A7X0AV22</accession>
<dbReference type="NCBIfam" id="NF005932">
    <property type="entry name" value="PRK07956.1"/>
    <property type="match status" value="1"/>
</dbReference>
<evidence type="ECO:0000256" key="8">
    <source>
        <dbReference type="ARBA" id="ARBA00022833"/>
    </source>
</evidence>
<dbReference type="HAMAP" id="MF_01588">
    <property type="entry name" value="DNA_ligase_A"/>
    <property type="match status" value="1"/>
</dbReference>
<dbReference type="SUPFAM" id="SSF52113">
    <property type="entry name" value="BRCT domain"/>
    <property type="match status" value="1"/>
</dbReference>
<name>A0A7X0AV22_9PROT</name>
<organism evidence="19 20">
    <name type="scientific">Nitrospirillum iridis</name>
    <dbReference type="NCBI Taxonomy" id="765888"/>
    <lineage>
        <taxon>Bacteria</taxon>
        <taxon>Pseudomonadati</taxon>
        <taxon>Pseudomonadota</taxon>
        <taxon>Alphaproteobacteria</taxon>
        <taxon>Rhodospirillales</taxon>
        <taxon>Azospirillaceae</taxon>
        <taxon>Nitrospirillum</taxon>
    </lineage>
</organism>
<keyword evidence="6 15" id="KW-0479">Metal-binding</keyword>
<dbReference type="SUPFAM" id="SSF56091">
    <property type="entry name" value="DNA ligase/mRNA capping enzyme, catalytic domain"/>
    <property type="match status" value="1"/>
</dbReference>
<dbReference type="InterPro" id="IPR001357">
    <property type="entry name" value="BRCT_dom"/>
</dbReference>
<feature type="binding site" evidence="15">
    <location>
        <position position="126"/>
    </location>
    <ligand>
        <name>NAD(+)</name>
        <dbReference type="ChEBI" id="CHEBI:57540"/>
    </ligand>
</feature>
<dbReference type="Gene3D" id="1.10.287.610">
    <property type="entry name" value="Helix hairpin bin"/>
    <property type="match status" value="1"/>
</dbReference>
<dbReference type="SMART" id="SM00292">
    <property type="entry name" value="BRCT"/>
    <property type="match status" value="1"/>
</dbReference>
<comment type="catalytic activity">
    <reaction evidence="13 15 16">
        <text>NAD(+) + (deoxyribonucleotide)n-3'-hydroxyl + 5'-phospho-(deoxyribonucleotide)m = (deoxyribonucleotide)n+m + AMP + beta-nicotinamide D-nucleotide.</text>
        <dbReference type="EC" id="6.5.1.2"/>
    </reaction>
</comment>
<keyword evidence="4 15" id="KW-0436">Ligase</keyword>
<dbReference type="FunFam" id="2.40.50.140:FF:000012">
    <property type="entry name" value="DNA ligase"/>
    <property type="match status" value="1"/>
</dbReference>
<dbReference type="InterPro" id="IPR001679">
    <property type="entry name" value="DNA_ligase"/>
</dbReference>
<dbReference type="Proteomes" id="UP000539175">
    <property type="component" value="Unassembled WGS sequence"/>
</dbReference>
<dbReference type="Pfam" id="PF12826">
    <property type="entry name" value="HHH_2"/>
    <property type="match status" value="1"/>
</dbReference>
<dbReference type="CDD" id="cd17748">
    <property type="entry name" value="BRCT_DNA_ligase_like"/>
    <property type="match status" value="1"/>
</dbReference>
<dbReference type="InterPro" id="IPR004150">
    <property type="entry name" value="NAD_DNA_ligase_OB"/>
</dbReference>
<dbReference type="FunFam" id="3.30.470.30:FF:000001">
    <property type="entry name" value="DNA ligase"/>
    <property type="match status" value="1"/>
</dbReference>
<dbReference type="Gene3D" id="3.30.470.30">
    <property type="entry name" value="DNA ligase/mRNA capping enzyme"/>
    <property type="match status" value="1"/>
</dbReference>
<dbReference type="Gene3D" id="3.40.50.10190">
    <property type="entry name" value="BRCT domain"/>
    <property type="match status" value="1"/>
</dbReference>
<dbReference type="GO" id="GO:0006260">
    <property type="term" value="P:DNA replication"/>
    <property type="evidence" value="ECO:0007669"/>
    <property type="project" value="UniProtKB-KW"/>
</dbReference>
<dbReference type="PROSITE" id="PS50172">
    <property type="entry name" value="BRCT"/>
    <property type="match status" value="1"/>
</dbReference>
<evidence type="ECO:0000256" key="10">
    <source>
        <dbReference type="ARBA" id="ARBA00023027"/>
    </source>
</evidence>
<comment type="function">
    <text evidence="1 15">DNA ligase that catalyzes the formation of phosphodiester linkages between 5'-phosphoryl and 3'-hydroxyl groups in double-stranded DNA using NAD as a coenzyme and as the energy source for the reaction. It is essential for DNA replication and repair of damaged DNA.</text>
</comment>
<keyword evidence="10 15" id="KW-0520">NAD</keyword>
<dbReference type="Gene3D" id="2.40.50.140">
    <property type="entry name" value="Nucleic acid-binding proteins"/>
    <property type="match status" value="1"/>
</dbReference>
<keyword evidence="20" id="KW-1185">Reference proteome</keyword>
<dbReference type="InterPro" id="IPR013839">
    <property type="entry name" value="DNAligase_adenylation"/>
</dbReference>
<dbReference type="Gene3D" id="1.10.150.20">
    <property type="entry name" value="5' to 3' exonuclease, C-terminal subdomain"/>
    <property type="match status" value="2"/>
</dbReference>
<dbReference type="PANTHER" id="PTHR23389">
    <property type="entry name" value="CHROMOSOME TRANSMISSION FIDELITY FACTOR 18"/>
    <property type="match status" value="1"/>
</dbReference>
<dbReference type="PIRSF" id="PIRSF001604">
    <property type="entry name" value="LigA"/>
    <property type="match status" value="1"/>
</dbReference>
<dbReference type="EMBL" id="JACIIZ010000001">
    <property type="protein sequence ID" value="MBB6249821.1"/>
    <property type="molecule type" value="Genomic_DNA"/>
</dbReference>
<feature type="region of interest" description="Disordered" evidence="17">
    <location>
        <begin position="439"/>
        <end position="464"/>
    </location>
</feature>
<feature type="binding site" evidence="15">
    <location>
        <position position="301"/>
    </location>
    <ligand>
        <name>NAD(+)</name>
        <dbReference type="ChEBI" id="CHEBI:57540"/>
    </ligand>
</feature>
<evidence type="ECO:0000256" key="5">
    <source>
        <dbReference type="ARBA" id="ARBA00022705"/>
    </source>
</evidence>
<comment type="caution">
    <text evidence="15">Lacks conserved residue(s) required for the propagation of feature annotation.</text>
</comment>
<keyword evidence="8 15" id="KW-0862">Zinc</keyword>
<dbReference type="InterPro" id="IPR036420">
    <property type="entry name" value="BRCT_dom_sf"/>
</dbReference>
<evidence type="ECO:0000259" key="18">
    <source>
        <dbReference type="PROSITE" id="PS50172"/>
    </source>
</evidence>
<dbReference type="SUPFAM" id="SSF50249">
    <property type="entry name" value="Nucleic acid-binding proteins"/>
    <property type="match status" value="1"/>
</dbReference>
<evidence type="ECO:0000256" key="3">
    <source>
        <dbReference type="ARBA" id="ARBA00013308"/>
    </source>
</evidence>
<comment type="cofactor">
    <cofactor evidence="15">
        <name>Mg(2+)</name>
        <dbReference type="ChEBI" id="CHEBI:18420"/>
    </cofactor>
    <cofactor evidence="15">
        <name>Mn(2+)</name>
        <dbReference type="ChEBI" id="CHEBI:29035"/>
    </cofactor>
</comment>
<dbReference type="InterPro" id="IPR033136">
    <property type="entry name" value="DNA_ligase_CS"/>
</dbReference>
<evidence type="ECO:0000256" key="15">
    <source>
        <dbReference type="HAMAP-Rule" id="MF_01588"/>
    </source>
</evidence>
<evidence type="ECO:0000256" key="4">
    <source>
        <dbReference type="ARBA" id="ARBA00022598"/>
    </source>
</evidence>
<dbReference type="NCBIfam" id="TIGR00575">
    <property type="entry name" value="dnlj"/>
    <property type="match status" value="1"/>
</dbReference>
<feature type="active site" description="N6-AMP-lysine intermediate" evidence="15">
    <location>
        <position position="128"/>
    </location>
</feature>
<evidence type="ECO:0000256" key="1">
    <source>
        <dbReference type="ARBA" id="ARBA00004067"/>
    </source>
</evidence>
<reference evidence="19 20" key="1">
    <citation type="submission" date="2020-08" db="EMBL/GenBank/DDBJ databases">
        <title>Genomic Encyclopedia of Type Strains, Phase IV (KMG-IV): sequencing the most valuable type-strain genomes for metagenomic binning, comparative biology and taxonomic classification.</title>
        <authorList>
            <person name="Goeker M."/>
        </authorList>
    </citation>
    <scope>NUCLEOTIDE SEQUENCE [LARGE SCALE GENOMIC DNA]</scope>
    <source>
        <strain evidence="19 20">DSM 22198</strain>
    </source>
</reference>
<feature type="binding site" evidence="15">
    <location>
        <position position="422"/>
    </location>
    <ligand>
        <name>Zn(2+)</name>
        <dbReference type="ChEBI" id="CHEBI:29105"/>
    </ligand>
</feature>
<feature type="binding site" evidence="15">
    <location>
        <position position="149"/>
    </location>
    <ligand>
        <name>NAD(+)</name>
        <dbReference type="ChEBI" id="CHEBI:57540"/>
    </ligand>
</feature>
<keyword evidence="12 15" id="KW-0464">Manganese</keyword>
<evidence type="ECO:0000256" key="11">
    <source>
        <dbReference type="ARBA" id="ARBA00023204"/>
    </source>
</evidence>
<dbReference type="EC" id="6.5.1.2" evidence="2 15"/>
<evidence type="ECO:0000256" key="6">
    <source>
        <dbReference type="ARBA" id="ARBA00022723"/>
    </source>
</evidence>
<comment type="caution">
    <text evidence="19">The sequence shown here is derived from an EMBL/GenBank/DDBJ whole genome shotgun (WGS) entry which is preliminary data.</text>
</comment>
<keyword evidence="9 15" id="KW-0460">Magnesium</keyword>
<dbReference type="Pfam" id="PF00533">
    <property type="entry name" value="BRCT"/>
    <property type="match status" value="1"/>
</dbReference>
<keyword evidence="7 15" id="KW-0227">DNA damage</keyword>
<feature type="binding site" evidence="15">
    <location>
        <position position="185"/>
    </location>
    <ligand>
        <name>NAD(+)</name>
        <dbReference type="ChEBI" id="CHEBI:57540"/>
    </ligand>
</feature>
<feature type="binding site" evidence="15">
    <location>
        <position position="325"/>
    </location>
    <ligand>
        <name>NAD(+)</name>
        <dbReference type="ChEBI" id="CHEBI:57540"/>
    </ligand>
</feature>
<dbReference type="Gene3D" id="6.20.10.30">
    <property type="match status" value="1"/>
</dbReference>
<dbReference type="PROSITE" id="PS01055">
    <property type="entry name" value="DNA_LIGASE_N1"/>
    <property type="match status" value="1"/>
</dbReference>
<dbReference type="RefSeq" id="WP_184796875.1">
    <property type="nucleotide sequence ID" value="NZ_JACIIZ010000001.1"/>
</dbReference>
<dbReference type="InterPro" id="IPR013840">
    <property type="entry name" value="DNAligase_N"/>
</dbReference>
<keyword evidence="5 15" id="KW-0235">DNA replication</keyword>
<evidence type="ECO:0000313" key="20">
    <source>
        <dbReference type="Proteomes" id="UP000539175"/>
    </source>
</evidence>
<dbReference type="InterPro" id="IPR010994">
    <property type="entry name" value="RuvA_2-like"/>
</dbReference>
<dbReference type="Pfam" id="PF01653">
    <property type="entry name" value="DNA_ligase_aden"/>
    <property type="match status" value="1"/>
</dbReference>
<dbReference type="AlphaFoldDB" id="A0A7X0AV22"/>
<proteinExistence type="inferred from homology"/>
<dbReference type="GO" id="GO:0003911">
    <property type="term" value="F:DNA ligase (NAD+) activity"/>
    <property type="evidence" value="ECO:0007669"/>
    <property type="project" value="UniProtKB-UniRule"/>
</dbReference>
<dbReference type="SMART" id="SM00532">
    <property type="entry name" value="LIGANc"/>
    <property type="match status" value="1"/>
</dbReference>
<dbReference type="PANTHER" id="PTHR23389:SF9">
    <property type="entry name" value="DNA LIGASE"/>
    <property type="match status" value="1"/>
</dbReference>